<feature type="region of interest" description="Disordered" evidence="1">
    <location>
        <begin position="1"/>
        <end position="48"/>
    </location>
</feature>
<proteinExistence type="predicted"/>
<protein>
    <submittedName>
        <fullName evidence="2">Uncharacterized protein</fullName>
    </submittedName>
</protein>
<feature type="compositionally biased region" description="Polar residues" evidence="1">
    <location>
        <begin position="1"/>
        <end position="10"/>
    </location>
</feature>
<name>A0A212FNY2_DANPL</name>
<evidence type="ECO:0000313" key="3">
    <source>
        <dbReference type="Proteomes" id="UP000007151"/>
    </source>
</evidence>
<accession>A0A212FNY2</accession>
<comment type="caution">
    <text evidence="2">The sequence shown here is derived from an EMBL/GenBank/DDBJ whole genome shotgun (WGS) entry which is preliminary data.</text>
</comment>
<evidence type="ECO:0000313" key="2">
    <source>
        <dbReference type="EMBL" id="OWR55423.1"/>
    </source>
</evidence>
<dbReference type="Proteomes" id="UP000007151">
    <property type="component" value="Unassembled WGS sequence"/>
</dbReference>
<reference evidence="2 3" key="1">
    <citation type="journal article" date="2011" name="Cell">
        <title>The monarch butterfly genome yields insights into long-distance migration.</title>
        <authorList>
            <person name="Zhan S."/>
            <person name="Merlin C."/>
            <person name="Boore J.L."/>
            <person name="Reppert S.M."/>
        </authorList>
    </citation>
    <scope>NUCLEOTIDE SEQUENCE [LARGE SCALE GENOMIC DNA]</scope>
    <source>
        <strain evidence="2">F-2</strain>
    </source>
</reference>
<organism evidence="2 3">
    <name type="scientific">Danaus plexippus plexippus</name>
    <dbReference type="NCBI Taxonomy" id="278856"/>
    <lineage>
        <taxon>Eukaryota</taxon>
        <taxon>Metazoa</taxon>
        <taxon>Ecdysozoa</taxon>
        <taxon>Arthropoda</taxon>
        <taxon>Hexapoda</taxon>
        <taxon>Insecta</taxon>
        <taxon>Pterygota</taxon>
        <taxon>Neoptera</taxon>
        <taxon>Endopterygota</taxon>
        <taxon>Lepidoptera</taxon>
        <taxon>Glossata</taxon>
        <taxon>Ditrysia</taxon>
        <taxon>Papilionoidea</taxon>
        <taxon>Nymphalidae</taxon>
        <taxon>Danainae</taxon>
        <taxon>Danaini</taxon>
        <taxon>Danaina</taxon>
        <taxon>Danaus</taxon>
        <taxon>Danaus</taxon>
    </lineage>
</organism>
<gene>
    <name evidence="2" type="ORF">KGM_205928</name>
</gene>
<sequence length="377" mass="41717">MSAVMSTLSMISGGRRAHRKLTNSRKSGQFSDAGEDRTRSQHDLNKQRSASLMASIEVSLAGSRRRSAAGRDTARDNTRELDALRAAINDKDILIQNDTYNSDQLHYVIIWMASIEVSLAGSRRRSAAGRDTARDNTRELDALRAAINDKDILIQNLKKQLSASLSAARLGVQASSPVPYSGREDAPVLSPEERRALEERAAAVRSDLDARRANIQELKRRLEKTHVTENIDSRIEQAELQYQLGREELELLTLGEQARALALLMDQADAAARARRSTLFSIVTTRPAASIVRGGVSLLSLIHNIHVYNKKYLRDSVCLHAARVCANALLIGKLFCNHKTQPYTATAGSVEQGGKVLCYRCFSQLYTLTSSFIISRK</sequence>
<feature type="compositionally biased region" description="Basic and acidic residues" evidence="1">
    <location>
        <begin position="34"/>
        <end position="46"/>
    </location>
</feature>
<dbReference type="InParanoid" id="A0A212FNY2"/>
<dbReference type="KEGG" id="dpl:KGM_205928"/>
<evidence type="ECO:0000256" key="1">
    <source>
        <dbReference type="SAM" id="MobiDB-lite"/>
    </source>
</evidence>
<dbReference type="STRING" id="278856.A0A212FNY2"/>
<keyword evidence="3" id="KW-1185">Reference proteome</keyword>
<dbReference type="AlphaFoldDB" id="A0A212FNY2"/>
<dbReference type="EMBL" id="AGBW02004392">
    <property type="protein sequence ID" value="OWR55423.1"/>
    <property type="molecule type" value="Genomic_DNA"/>
</dbReference>